<keyword evidence="2" id="KW-0732">Signal</keyword>
<comment type="caution">
    <text evidence="3">The sequence shown here is derived from an EMBL/GenBank/DDBJ whole genome shotgun (WGS) entry which is preliminary data.</text>
</comment>
<protein>
    <recommendedName>
        <fullName evidence="5">Serine/threonine protein kinase</fullName>
    </recommendedName>
</protein>
<dbReference type="EMBL" id="VIVL01000001">
    <property type="protein sequence ID" value="TWD90554.1"/>
    <property type="molecule type" value="Genomic_DNA"/>
</dbReference>
<evidence type="ECO:0000256" key="1">
    <source>
        <dbReference type="SAM" id="MobiDB-lite"/>
    </source>
</evidence>
<feature type="chain" id="PRO_5022139709" description="Serine/threonine protein kinase" evidence="2">
    <location>
        <begin position="24"/>
        <end position="142"/>
    </location>
</feature>
<accession>A0A561CHI2</accession>
<sequence>MKHAILRATALAGLMAAAGAAMAQATSIPAQPDPAVGGQASTQTPAGVPNPPQRPDANMPVSREAVKAEARAHNRNNTNNLVPKGEATTTMNGQPNAMPQPTGEMSRAEVSQLARKPKPHFGQRGERPDVPTNPIERTGTPQ</sequence>
<organism evidence="3 4">
    <name type="scientific">Variovorax beijingensis</name>
    <dbReference type="NCBI Taxonomy" id="2496117"/>
    <lineage>
        <taxon>Bacteria</taxon>
        <taxon>Pseudomonadati</taxon>
        <taxon>Pseudomonadota</taxon>
        <taxon>Betaproteobacteria</taxon>
        <taxon>Burkholderiales</taxon>
        <taxon>Comamonadaceae</taxon>
        <taxon>Variovorax</taxon>
    </lineage>
</organism>
<evidence type="ECO:0008006" key="5">
    <source>
        <dbReference type="Google" id="ProtNLM"/>
    </source>
</evidence>
<dbReference type="AlphaFoldDB" id="A0A561CHI2"/>
<proteinExistence type="predicted"/>
<dbReference type="OrthoDB" id="8854246at2"/>
<evidence type="ECO:0000313" key="4">
    <source>
        <dbReference type="Proteomes" id="UP000319722"/>
    </source>
</evidence>
<evidence type="ECO:0000313" key="3">
    <source>
        <dbReference type="EMBL" id="TWD90554.1"/>
    </source>
</evidence>
<evidence type="ECO:0000256" key="2">
    <source>
        <dbReference type="SAM" id="SignalP"/>
    </source>
</evidence>
<feature type="region of interest" description="Disordered" evidence="1">
    <location>
        <begin position="29"/>
        <end position="142"/>
    </location>
</feature>
<dbReference type="Proteomes" id="UP000319722">
    <property type="component" value="Unassembled WGS sequence"/>
</dbReference>
<feature type="signal peptide" evidence="2">
    <location>
        <begin position="1"/>
        <end position="23"/>
    </location>
</feature>
<name>A0A561CHI2_9BURK</name>
<dbReference type="RefSeq" id="WP_145738914.1">
    <property type="nucleotide sequence ID" value="NZ_VIVL01000001.1"/>
</dbReference>
<reference evidence="3 4" key="1">
    <citation type="submission" date="2019-06" db="EMBL/GenBank/DDBJ databases">
        <title>Sorghum-associated microbial communities from plants grown in Nebraska, USA.</title>
        <authorList>
            <person name="Schachtman D."/>
        </authorList>
    </citation>
    <scope>NUCLEOTIDE SEQUENCE [LARGE SCALE GENOMIC DNA]</scope>
    <source>
        <strain evidence="3 4">T529</strain>
    </source>
</reference>
<feature type="compositionally biased region" description="Polar residues" evidence="1">
    <location>
        <begin position="75"/>
        <end position="99"/>
    </location>
</feature>
<gene>
    <name evidence="3" type="ORF">FB547_101220</name>
</gene>